<organism evidence="1 2">
    <name type="scientific">Trichonephila clavipes</name>
    <name type="common">Golden silk orbweaver</name>
    <name type="synonym">Nephila clavipes</name>
    <dbReference type="NCBI Taxonomy" id="2585209"/>
    <lineage>
        <taxon>Eukaryota</taxon>
        <taxon>Metazoa</taxon>
        <taxon>Ecdysozoa</taxon>
        <taxon>Arthropoda</taxon>
        <taxon>Chelicerata</taxon>
        <taxon>Arachnida</taxon>
        <taxon>Araneae</taxon>
        <taxon>Araneomorphae</taxon>
        <taxon>Entelegynae</taxon>
        <taxon>Araneoidea</taxon>
        <taxon>Nephilidae</taxon>
        <taxon>Trichonephila</taxon>
    </lineage>
</organism>
<reference evidence="1" key="1">
    <citation type="submission" date="2020-08" db="EMBL/GenBank/DDBJ databases">
        <title>Multicomponent nature underlies the extraordinary mechanical properties of spider dragline silk.</title>
        <authorList>
            <person name="Kono N."/>
            <person name="Nakamura H."/>
            <person name="Mori M."/>
            <person name="Yoshida Y."/>
            <person name="Ohtoshi R."/>
            <person name="Malay A.D."/>
            <person name="Moran D.A.P."/>
            <person name="Tomita M."/>
            <person name="Numata K."/>
            <person name="Arakawa K."/>
        </authorList>
    </citation>
    <scope>NUCLEOTIDE SEQUENCE</scope>
</reference>
<proteinExistence type="predicted"/>
<evidence type="ECO:0000313" key="2">
    <source>
        <dbReference type="Proteomes" id="UP000887159"/>
    </source>
</evidence>
<protein>
    <submittedName>
        <fullName evidence="1">Uncharacterized protein</fullName>
    </submittedName>
</protein>
<keyword evidence="2" id="KW-1185">Reference proteome</keyword>
<dbReference type="Proteomes" id="UP000887159">
    <property type="component" value="Unassembled WGS sequence"/>
</dbReference>
<comment type="caution">
    <text evidence="1">The sequence shown here is derived from an EMBL/GenBank/DDBJ whole genome shotgun (WGS) entry which is preliminary data.</text>
</comment>
<accession>A0A8X7BMA9</accession>
<name>A0A8X7BMA9_TRICX</name>
<sequence>MAMKNNINDQYRMKVAVWAVYFHLLSSNEGPQQGLCPAIINARCKFQKTKAECNEMHCDRKHTHHNELDEANLYRYLGDPMLLRKC</sequence>
<evidence type="ECO:0000313" key="1">
    <source>
        <dbReference type="EMBL" id="GFY35449.1"/>
    </source>
</evidence>
<gene>
    <name evidence="1" type="ORF">TNCV_195421</name>
</gene>
<dbReference type="EMBL" id="BMAU01021432">
    <property type="protein sequence ID" value="GFY35449.1"/>
    <property type="molecule type" value="Genomic_DNA"/>
</dbReference>
<dbReference type="AlphaFoldDB" id="A0A8X7BMA9"/>